<gene>
    <name evidence="2" type="ORF">VPK24_07160</name>
</gene>
<dbReference type="EMBL" id="JAZAQF010000042">
    <property type="protein sequence ID" value="MFG3817413.1"/>
    <property type="molecule type" value="Genomic_DNA"/>
</dbReference>
<dbReference type="Pfam" id="PF12680">
    <property type="entry name" value="SnoaL_2"/>
    <property type="match status" value="1"/>
</dbReference>
<sequence length="119" mass="13528">MLTQSQAQEFAQEWVAAWNSHDLDRILSHYEEDVVLISPIAARLLGDPTGRVQGKAALRRYFQKGLEVYPNLKFELLDVMWGIESLVLYYINQQGTQSGELMKLNSTGKVSQVIAHYNS</sequence>
<dbReference type="SUPFAM" id="SSF54427">
    <property type="entry name" value="NTF2-like"/>
    <property type="match status" value="1"/>
</dbReference>
<evidence type="ECO:0000313" key="3">
    <source>
        <dbReference type="Proteomes" id="UP001604335"/>
    </source>
</evidence>
<evidence type="ECO:0000313" key="2">
    <source>
        <dbReference type="EMBL" id="MFG3817413.1"/>
    </source>
</evidence>
<dbReference type="RefSeq" id="WP_393011717.1">
    <property type="nucleotide sequence ID" value="NZ_JAZAQF010000042.1"/>
</dbReference>
<feature type="domain" description="SnoaL-like" evidence="1">
    <location>
        <begin position="12"/>
        <end position="80"/>
    </location>
</feature>
<name>A0ABW7CBN6_9CYAN</name>
<reference evidence="3" key="1">
    <citation type="journal article" date="2024" name="Algal Res.">
        <title>Biochemical, toxicological and genomic investigation of a high-biomass producing Limnothrix strain isolated from Italian shallow drinking water reservoir.</title>
        <authorList>
            <person name="Simonazzi M."/>
            <person name="Shishido T.K."/>
            <person name="Delbaje E."/>
            <person name="Wahlsten M."/>
            <person name="Fewer D.P."/>
            <person name="Sivonen K."/>
            <person name="Pezzolesi L."/>
            <person name="Pistocchi R."/>
        </authorList>
    </citation>
    <scope>NUCLEOTIDE SEQUENCE [LARGE SCALE GENOMIC DNA]</scope>
    <source>
        <strain evidence="3">LRLZ20PSL1</strain>
    </source>
</reference>
<dbReference type="Gene3D" id="3.10.450.50">
    <property type="match status" value="1"/>
</dbReference>
<protein>
    <submittedName>
        <fullName evidence="2">Nuclear transport factor 2 family protein</fullName>
    </submittedName>
</protein>
<dbReference type="InterPro" id="IPR032710">
    <property type="entry name" value="NTF2-like_dom_sf"/>
</dbReference>
<accession>A0ABW7CBN6</accession>
<dbReference type="InterPro" id="IPR037401">
    <property type="entry name" value="SnoaL-like"/>
</dbReference>
<dbReference type="Proteomes" id="UP001604335">
    <property type="component" value="Unassembled WGS sequence"/>
</dbReference>
<comment type="caution">
    <text evidence="2">The sequence shown here is derived from an EMBL/GenBank/DDBJ whole genome shotgun (WGS) entry which is preliminary data.</text>
</comment>
<keyword evidence="3" id="KW-1185">Reference proteome</keyword>
<proteinExistence type="predicted"/>
<evidence type="ECO:0000259" key="1">
    <source>
        <dbReference type="Pfam" id="PF12680"/>
    </source>
</evidence>
<dbReference type="CDD" id="cd00531">
    <property type="entry name" value="NTF2_like"/>
    <property type="match status" value="1"/>
</dbReference>
<organism evidence="2 3">
    <name type="scientific">Limnothrix redekei LRLZ20PSL1</name>
    <dbReference type="NCBI Taxonomy" id="3112953"/>
    <lineage>
        <taxon>Bacteria</taxon>
        <taxon>Bacillati</taxon>
        <taxon>Cyanobacteriota</taxon>
        <taxon>Cyanophyceae</taxon>
        <taxon>Pseudanabaenales</taxon>
        <taxon>Pseudanabaenaceae</taxon>
        <taxon>Limnothrix</taxon>
    </lineage>
</organism>